<protein>
    <submittedName>
        <fullName evidence="1">Uncharacterized protein</fullName>
    </submittedName>
</protein>
<gene>
    <name evidence="1" type="ORF">QR90_07475</name>
</gene>
<dbReference type="AlphaFoldDB" id="A0A0A7KFQ7"/>
<name>A0A0A7KFQ7_9DEIO</name>
<dbReference type="Proteomes" id="UP000030634">
    <property type="component" value="Chromosome"/>
</dbReference>
<organism evidence="1 2">
    <name type="scientific">Deinococcus radiopugnans</name>
    <dbReference type="NCBI Taxonomy" id="57497"/>
    <lineage>
        <taxon>Bacteria</taxon>
        <taxon>Thermotogati</taxon>
        <taxon>Deinococcota</taxon>
        <taxon>Deinococci</taxon>
        <taxon>Deinococcales</taxon>
        <taxon>Deinococcaceae</taxon>
        <taxon>Deinococcus</taxon>
    </lineage>
</organism>
<reference evidence="2" key="1">
    <citation type="submission" date="2014-11" db="EMBL/GenBank/DDBJ databases">
        <title>Hymenobacter sp. DG25B genome submission.</title>
        <authorList>
            <person name="Jung H.-Y."/>
            <person name="Kim M.K."/>
            <person name="Srinivasan S."/>
            <person name="Lim S."/>
        </authorList>
    </citation>
    <scope>NUCLEOTIDE SEQUENCE [LARGE SCALE GENOMIC DNA]</scope>
    <source>
        <strain evidence="2">DY59</strain>
    </source>
</reference>
<dbReference type="KEGG" id="dsw:QR90_07475"/>
<sequence>MGLTRPALPSFLICGPYSAAMLKRAVLPLALSLPLLLGACAPVASLLSSTDGEKGPLQFGPLAVGQTWTVGGVVDSRNVVATVTIPDLVNVQGVFASSSARDEYNGFNDNRAGFAVASYDPDRRSAEFRWVGDAGAASFDRVVYTCKIENLYATPLTGTLNYQRNGQLVATGTCEANLSGRS</sequence>
<dbReference type="HOGENOM" id="CLU_1479762_0_0_0"/>
<accession>A0A0A7KFQ7</accession>
<dbReference type="STRING" id="1182571.QR90_07475"/>
<dbReference type="EMBL" id="CP010028">
    <property type="protein sequence ID" value="AIZ44986.1"/>
    <property type="molecule type" value="Genomic_DNA"/>
</dbReference>
<evidence type="ECO:0000313" key="2">
    <source>
        <dbReference type="Proteomes" id="UP000030634"/>
    </source>
</evidence>
<evidence type="ECO:0000313" key="1">
    <source>
        <dbReference type="EMBL" id="AIZ44986.1"/>
    </source>
</evidence>
<proteinExistence type="predicted"/>